<evidence type="ECO:0000313" key="20">
    <source>
        <dbReference type="EMBL" id="CAA7405645.1"/>
    </source>
</evidence>
<evidence type="ECO:0000256" key="9">
    <source>
        <dbReference type="ARBA" id="ARBA00022777"/>
    </source>
</evidence>
<keyword evidence="8 15" id="KW-0547">Nucleotide-binding</keyword>
<accession>A0A7I8L8R5</accession>
<keyword evidence="5" id="KW-0812">Transmembrane</keyword>
<dbReference type="InterPro" id="IPR008271">
    <property type="entry name" value="Ser/Thr_kinase_AS"/>
</dbReference>
<sequence length="364" mass="40253">MLCSAVGRSEDGVNEADSLQFSLETLKIATTNFSDQNKLGEGGFGAVYKGVLEDGQLIAVKRLLTTSNQGIGELKNEVSLVAKLQHRNLVRLMGYCLQAQEKLLVYEFLPNKSLDKFLFDSFRSKELHWEMRVKIIEGIARGLLYLHEDSRLKIVHRDLKAGNILLDEGMNPKISDFGLARLFGNEQSYGNTNRIAGTYGYMAPEYVMHGQISTKSDVYSFGVLLLEIVTGKRCAGYYGSNPPTDLISYIWRHWEEGNPVQVLDEGIADGCSAEEVLRHIHIGLLCIQHDPLERPSMSLVVLMLSSYSTSLPAVSPLSSFTYMSTVTNGDPKVTSTPMGGPSIPLNPVNDMSPINSDITTLEPR</sequence>
<feature type="binding site" evidence="15">
    <location>
        <position position="61"/>
    </location>
    <ligand>
        <name>ATP</name>
        <dbReference type="ChEBI" id="CHEBI:30616"/>
    </ligand>
</feature>
<evidence type="ECO:0000313" key="21">
    <source>
        <dbReference type="Proteomes" id="UP000663760"/>
    </source>
</evidence>
<evidence type="ECO:0000256" key="13">
    <source>
        <dbReference type="ARBA" id="ARBA00023170"/>
    </source>
</evidence>
<comment type="similarity">
    <text evidence="16">Belongs to the protein kinase superfamily.</text>
</comment>
<keyword evidence="21" id="KW-1185">Reference proteome</keyword>
<evidence type="ECO:0000256" key="11">
    <source>
        <dbReference type="ARBA" id="ARBA00022989"/>
    </source>
</evidence>
<evidence type="ECO:0000259" key="18">
    <source>
        <dbReference type="PROSITE" id="PS50011"/>
    </source>
</evidence>
<proteinExistence type="inferred from homology"/>
<evidence type="ECO:0000256" key="6">
    <source>
        <dbReference type="ARBA" id="ARBA00022729"/>
    </source>
</evidence>
<dbReference type="GO" id="GO:0005886">
    <property type="term" value="C:plasma membrane"/>
    <property type="evidence" value="ECO:0007669"/>
    <property type="project" value="TreeGrafter"/>
</dbReference>
<keyword evidence="14" id="KW-0325">Glycoprotein</keyword>
<evidence type="ECO:0000256" key="10">
    <source>
        <dbReference type="ARBA" id="ARBA00022840"/>
    </source>
</evidence>
<dbReference type="FunFam" id="1.10.510.10:FF:000343">
    <property type="entry name" value="Cysteine-rich receptor-like protein kinase 28"/>
    <property type="match status" value="1"/>
</dbReference>
<name>A0A7I8L8R5_SPIIN</name>
<keyword evidence="3" id="KW-0597">Phosphoprotein</keyword>
<dbReference type="InterPro" id="IPR000719">
    <property type="entry name" value="Prot_kinase_dom"/>
</dbReference>
<dbReference type="InterPro" id="IPR001245">
    <property type="entry name" value="Ser-Thr/Tyr_kinase_cat_dom"/>
</dbReference>
<evidence type="ECO:0000256" key="2">
    <source>
        <dbReference type="ARBA" id="ARBA00022527"/>
    </source>
</evidence>
<evidence type="ECO:0000256" key="8">
    <source>
        <dbReference type="ARBA" id="ARBA00022741"/>
    </source>
</evidence>
<dbReference type="OrthoDB" id="4062651at2759"/>
<evidence type="ECO:0000256" key="15">
    <source>
        <dbReference type="PROSITE-ProRule" id="PRU10141"/>
    </source>
</evidence>
<protein>
    <recommendedName>
        <fullName evidence="18">Protein kinase domain-containing protein</fullName>
    </recommendedName>
</protein>
<keyword evidence="2 16" id="KW-0723">Serine/threonine-protein kinase</keyword>
<feature type="region of interest" description="Disordered" evidence="17">
    <location>
        <begin position="342"/>
        <end position="364"/>
    </location>
</feature>
<dbReference type="EMBL" id="LR743598">
    <property type="protein sequence ID" value="CAA2629508.1"/>
    <property type="molecule type" value="Genomic_DNA"/>
</dbReference>
<feature type="domain" description="Protein kinase" evidence="18">
    <location>
        <begin position="33"/>
        <end position="308"/>
    </location>
</feature>
<evidence type="ECO:0000256" key="1">
    <source>
        <dbReference type="ARBA" id="ARBA00004167"/>
    </source>
</evidence>
<dbReference type="EMBL" id="LR746274">
    <property type="protein sequence ID" value="CAA7405645.1"/>
    <property type="molecule type" value="Genomic_DNA"/>
</dbReference>
<dbReference type="PROSITE" id="PS00107">
    <property type="entry name" value="PROTEIN_KINASE_ATP"/>
    <property type="match status" value="1"/>
</dbReference>
<keyword evidence="7" id="KW-0677">Repeat</keyword>
<evidence type="ECO:0000256" key="17">
    <source>
        <dbReference type="SAM" id="MobiDB-lite"/>
    </source>
</evidence>
<evidence type="ECO:0000313" key="19">
    <source>
        <dbReference type="EMBL" id="CAA2629508.1"/>
    </source>
</evidence>
<dbReference type="GO" id="GO:0005524">
    <property type="term" value="F:ATP binding"/>
    <property type="evidence" value="ECO:0007669"/>
    <property type="project" value="UniProtKB-UniRule"/>
</dbReference>
<dbReference type="SMART" id="SM00220">
    <property type="entry name" value="S_TKc"/>
    <property type="match status" value="1"/>
</dbReference>
<keyword evidence="9" id="KW-0418">Kinase</keyword>
<keyword evidence="11" id="KW-1133">Transmembrane helix</keyword>
<dbReference type="Proteomes" id="UP000663760">
    <property type="component" value="Chromosome 11"/>
</dbReference>
<reference evidence="20" key="1">
    <citation type="submission" date="2020-02" db="EMBL/GenBank/DDBJ databases">
        <authorList>
            <person name="Scholz U."/>
            <person name="Mascher M."/>
            <person name="Fiebig A."/>
        </authorList>
    </citation>
    <scope>NUCLEOTIDE SEQUENCE</scope>
</reference>
<dbReference type="Gene3D" id="1.10.510.10">
    <property type="entry name" value="Transferase(Phosphotransferase) domain 1"/>
    <property type="match status" value="1"/>
</dbReference>
<dbReference type="PROSITE" id="PS50011">
    <property type="entry name" value="PROTEIN_KINASE_DOM"/>
    <property type="match status" value="1"/>
</dbReference>
<evidence type="ECO:0000256" key="16">
    <source>
        <dbReference type="RuleBase" id="RU000304"/>
    </source>
</evidence>
<feature type="compositionally biased region" description="Polar residues" evidence="17">
    <location>
        <begin position="352"/>
        <end position="364"/>
    </location>
</feature>
<dbReference type="GO" id="GO:0004674">
    <property type="term" value="F:protein serine/threonine kinase activity"/>
    <property type="evidence" value="ECO:0007669"/>
    <property type="project" value="UniProtKB-KW"/>
</dbReference>
<dbReference type="PANTHER" id="PTHR27002">
    <property type="entry name" value="RECEPTOR-LIKE SERINE/THREONINE-PROTEIN KINASE SD1-8"/>
    <property type="match status" value="1"/>
</dbReference>
<organism evidence="20 21">
    <name type="scientific">Spirodela intermedia</name>
    <name type="common">Intermediate duckweed</name>
    <dbReference type="NCBI Taxonomy" id="51605"/>
    <lineage>
        <taxon>Eukaryota</taxon>
        <taxon>Viridiplantae</taxon>
        <taxon>Streptophyta</taxon>
        <taxon>Embryophyta</taxon>
        <taxon>Tracheophyta</taxon>
        <taxon>Spermatophyta</taxon>
        <taxon>Magnoliopsida</taxon>
        <taxon>Liliopsida</taxon>
        <taxon>Araceae</taxon>
        <taxon>Lemnoideae</taxon>
        <taxon>Spirodela</taxon>
    </lineage>
</organism>
<dbReference type="FunFam" id="3.30.200.20:FF:000142">
    <property type="entry name" value="Cysteine-rich receptor-like protein kinase 10"/>
    <property type="match status" value="1"/>
</dbReference>
<dbReference type="InterPro" id="IPR011009">
    <property type="entry name" value="Kinase-like_dom_sf"/>
</dbReference>
<evidence type="ECO:0000256" key="12">
    <source>
        <dbReference type="ARBA" id="ARBA00023136"/>
    </source>
</evidence>
<dbReference type="AlphaFoldDB" id="A0A7I8L8R5"/>
<evidence type="ECO:0000256" key="5">
    <source>
        <dbReference type="ARBA" id="ARBA00022692"/>
    </source>
</evidence>
<dbReference type="Gene3D" id="3.30.200.20">
    <property type="entry name" value="Phosphorylase Kinase, domain 1"/>
    <property type="match status" value="1"/>
</dbReference>
<comment type="subcellular location">
    <subcellularLocation>
        <location evidence="1">Membrane</location>
        <topology evidence="1">Single-pass membrane protein</topology>
    </subcellularLocation>
</comment>
<dbReference type="CDD" id="cd14066">
    <property type="entry name" value="STKc_IRAK"/>
    <property type="match status" value="1"/>
</dbReference>
<keyword evidence="10 15" id="KW-0067">ATP-binding</keyword>
<dbReference type="PROSITE" id="PS00108">
    <property type="entry name" value="PROTEIN_KINASE_ST"/>
    <property type="match status" value="1"/>
</dbReference>
<keyword evidence="4" id="KW-0808">Transferase</keyword>
<gene>
    <name evidence="19" type="ORF">SI7747_11015146</name>
    <name evidence="20" type="ORF">SI8410_11016323</name>
</gene>
<keyword evidence="6" id="KW-0732">Signal</keyword>
<evidence type="ECO:0000256" key="7">
    <source>
        <dbReference type="ARBA" id="ARBA00022737"/>
    </source>
</evidence>
<keyword evidence="12" id="KW-0472">Membrane</keyword>
<dbReference type="InterPro" id="IPR017441">
    <property type="entry name" value="Protein_kinase_ATP_BS"/>
</dbReference>
<evidence type="ECO:0000256" key="14">
    <source>
        <dbReference type="ARBA" id="ARBA00023180"/>
    </source>
</evidence>
<dbReference type="SUPFAM" id="SSF56112">
    <property type="entry name" value="Protein kinase-like (PK-like)"/>
    <property type="match status" value="1"/>
</dbReference>
<evidence type="ECO:0000256" key="3">
    <source>
        <dbReference type="ARBA" id="ARBA00022553"/>
    </source>
</evidence>
<keyword evidence="13" id="KW-0675">Receptor</keyword>
<dbReference type="GO" id="GO:0009737">
    <property type="term" value="P:response to abscisic acid"/>
    <property type="evidence" value="ECO:0007669"/>
    <property type="project" value="UniProtKB-ARBA"/>
</dbReference>
<dbReference type="Pfam" id="PF07714">
    <property type="entry name" value="PK_Tyr_Ser-Thr"/>
    <property type="match status" value="1"/>
</dbReference>
<evidence type="ECO:0000256" key="4">
    <source>
        <dbReference type="ARBA" id="ARBA00022679"/>
    </source>
</evidence>
<dbReference type="PANTHER" id="PTHR27002:SF1040">
    <property type="entry name" value="OS07G0538400 PROTEIN"/>
    <property type="match status" value="1"/>
</dbReference>